<keyword evidence="5" id="KW-1185">Reference proteome</keyword>
<feature type="compositionally biased region" description="Acidic residues" evidence="2">
    <location>
        <begin position="38"/>
        <end position="69"/>
    </location>
</feature>
<feature type="region of interest" description="Disordered" evidence="2">
    <location>
        <begin position="1"/>
        <end position="69"/>
    </location>
</feature>
<feature type="compositionally biased region" description="Basic and acidic residues" evidence="2">
    <location>
        <begin position="147"/>
        <end position="169"/>
    </location>
</feature>
<feature type="domain" description="Kri1-like C-terminal" evidence="3">
    <location>
        <begin position="446"/>
        <end position="539"/>
    </location>
</feature>
<dbReference type="InterPro" id="IPR024626">
    <property type="entry name" value="Kri1-like_C"/>
</dbReference>
<reference evidence="5" key="1">
    <citation type="submission" date="2016-05" db="EMBL/GenBank/DDBJ databases">
        <title>Comparative genomics of biotechnologically important yeasts.</title>
        <authorList>
            <consortium name="DOE Joint Genome Institute"/>
            <person name="Riley R."/>
            <person name="Haridas S."/>
            <person name="Wolfe K.H."/>
            <person name="Lopes M.R."/>
            <person name="Hittinger C.T."/>
            <person name="Goker M."/>
            <person name="Salamov A."/>
            <person name="Wisecaver J."/>
            <person name="Long T.M."/>
            <person name="Aerts A.L."/>
            <person name="Barry K."/>
            <person name="Choi C."/>
            <person name="Clum A."/>
            <person name="Coughlan A.Y."/>
            <person name="Deshpande S."/>
            <person name="Douglass A.P."/>
            <person name="Hanson S.J."/>
            <person name="Klenk H.-P."/>
            <person name="Labutti K."/>
            <person name="Lapidus A."/>
            <person name="Lindquist E."/>
            <person name="Lipzen A."/>
            <person name="Meier-Kolthoff J.P."/>
            <person name="Ohm R.A."/>
            <person name="Otillar R.P."/>
            <person name="Pangilinan J."/>
            <person name="Peng Y."/>
            <person name="Rokas A."/>
            <person name="Rosa C.A."/>
            <person name="Scheuner C."/>
            <person name="Sibirny A.A."/>
            <person name="Slot J.C."/>
            <person name="Stielow J.B."/>
            <person name="Sun H."/>
            <person name="Kurtzman C.P."/>
            <person name="Blackwell M."/>
            <person name="Grigoriev I.V."/>
            <person name="Jeffries T.W."/>
        </authorList>
    </citation>
    <scope>NUCLEOTIDE SEQUENCE [LARGE SCALE GENOMIC DNA]</scope>
    <source>
        <strain evidence="5">NRRL Y-2460</strain>
    </source>
</reference>
<protein>
    <recommendedName>
        <fullName evidence="3">Kri1-like C-terminal domain-containing protein</fullName>
    </recommendedName>
</protein>
<evidence type="ECO:0000313" key="5">
    <source>
        <dbReference type="Proteomes" id="UP000094236"/>
    </source>
</evidence>
<dbReference type="OrthoDB" id="10252032at2759"/>
<feature type="compositionally biased region" description="Acidic residues" evidence="2">
    <location>
        <begin position="396"/>
        <end position="405"/>
    </location>
</feature>
<dbReference type="EMBL" id="KV454013">
    <property type="protein sequence ID" value="ODV96284.1"/>
    <property type="molecule type" value="Genomic_DNA"/>
</dbReference>
<evidence type="ECO:0000259" key="3">
    <source>
        <dbReference type="Pfam" id="PF12936"/>
    </source>
</evidence>
<dbReference type="Pfam" id="PF05178">
    <property type="entry name" value="Kri1"/>
    <property type="match status" value="1"/>
</dbReference>
<evidence type="ECO:0000256" key="1">
    <source>
        <dbReference type="ARBA" id="ARBA00007473"/>
    </source>
</evidence>
<gene>
    <name evidence="4" type="ORF">PACTADRAFT_41197</name>
</gene>
<feature type="region of interest" description="Disordered" evidence="2">
    <location>
        <begin position="280"/>
        <end position="307"/>
    </location>
</feature>
<feature type="region of interest" description="Disordered" evidence="2">
    <location>
        <begin position="377"/>
        <end position="438"/>
    </location>
</feature>
<sequence>MPRKKSAAKRAREEKVVETKEGQQVSLDKSAVEKNEGTNDDESFSSAEEDEDEEDEEEEDEYGDLITEEVEDGINKVLDAIRKGDKVLFDPKTRFFEDPEKAVENLQTAQKYKPIYLKDYHRMNVLSGGVLRNEEEQDGEKPFVVQQREERDQLLSEIKDAFKEQNDPDKENDDEEDDDDDGFLKKKAKPVSTAAHDETAKLPNPDKDEEKFLEAFLDSQAWIPKKGDKTMDLDGKMVIEEDDDEFEDAAEIFEHAYNFRYEDPNSAEIVSYARNQATLRRSKANSRKLQRQKQSEEKEKEQLKEKEKLEKKKVKKINLVTDRLKQIKEAVGSDVSDELITKVFGDSLLNEDFDDAEWDSKMNQIFDEAYYNAEVTKPEWEDDDEIMADFSKKDNLEDEEEEEIEEIKNNQQETQEISGLSKKDKLKDKKSKKKEKEISRKLAEKLVQKNTDKIIDELEKDEERNGRSKDREDIKFRYREVSPDSFGLTTREIILADDKDLNEFMGLKKFAPYKAKELRVKDRRKLTKKRRLKDWRKKVFEDEDGPKLDDNEEISIPIGEKTDLRDKKRRKLNK</sequence>
<dbReference type="GO" id="GO:0000447">
    <property type="term" value="P:endonucleolytic cleavage in ITS1 to separate SSU-rRNA from 5.8S rRNA and LSU-rRNA from tricistronic rRNA transcript (SSU-rRNA, 5.8S rRNA, LSU-rRNA)"/>
    <property type="evidence" value="ECO:0007669"/>
    <property type="project" value="EnsemblFungi"/>
</dbReference>
<evidence type="ECO:0000256" key="2">
    <source>
        <dbReference type="SAM" id="MobiDB-lite"/>
    </source>
</evidence>
<feature type="compositionally biased region" description="Basic residues" evidence="2">
    <location>
        <begin position="280"/>
        <end position="291"/>
    </location>
</feature>
<dbReference type="InterPro" id="IPR018034">
    <property type="entry name" value="Kri1"/>
</dbReference>
<dbReference type="GO" id="GO:0030686">
    <property type="term" value="C:90S preribosome"/>
    <property type="evidence" value="ECO:0007669"/>
    <property type="project" value="EnsemblFungi"/>
</dbReference>
<dbReference type="AlphaFoldDB" id="A0A1E4TX30"/>
<comment type="similarity">
    <text evidence="1">Belongs to the KRI1 family.</text>
</comment>
<feature type="compositionally biased region" description="Basic and acidic residues" evidence="2">
    <location>
        <begin position="195"/>
        <end position="207"/>
    </location>
</feature>
<dbReference type="Proteomes" id="UP000094236">
    <property type="component" value="Unassembled WGS sequence"/>
</dbReference>
<feature type="compositionally biased region" description="Acidic residues" evidence="2">
    <location>
        <begin position="170"/>
        <end position="181"/>
    </location>
</feature>
<organism evidence="4 5">
    <name type="scientific">Pachysolen tannophilus NRRL Y-2460</name>
    <dbReference type="NCBI Taxonomy" id="669874"/>
    <lineage>
        <taxon>Eukaryota</taxon>
        <taxon>Fungi</taxon>
        <taxon>Dikarya</taxon>
        <taxon>Ascomycota</taxon>
        <taxon>Saccharomycotina</taxon>
        <taxon>Pichiomycetes</taxon>
        <taxon>Pachysolenaceae</taxon>
        <taxon>Pachysolen</taxon>
    </lineage>
</organism>
<proteinExistence type="inferred from homology"/>
<dbReference type="PANTHER" id="PTHR14490:SF5">
    <property type="entry name" value="PROTEIN KRI1 HOMOLOG"/>
    <property type="match status" value="1"/>
</dbReference>
<feature type="region of interest" description="Disordered" evidence="2">
    <location>
        <begin position="453"/>
        <end position="473"/>
    </location>
</feature>
<accession>A0A1E4TX30</accession>
<dbReference type="Pfam" id="PF12936">
    <property type="entry name" value="Kri1_C"/>
    <property type="match status" value="1"/>
</dbReference>
<dbReference type="GO" id="GO:0005730">
    <property type="term" value="C:nucleolus"/>
    <property type="evidence" value="ECO:0007669"/>
    <property type="project" value="EnsemblFungi"/>
</dbReference>
<dbReference type="PANTHER" id="PTHR14490">
    <property type="entry name" value="ZINC FINGER, ZZ TYPE"/>
    <property type="match status" value="1"/>
</dbReference>
<name>A0A1E4TX30_PACTA</name>
<feature type="region of interest" description="Disordered" evidence="2">
    <location>
        <begin position="130"/>
        <end position="207"/>
    </location>
</feature>
<feature type="compositionally biased region" description="Basic and acidic residues" evidence="2">
    <location>
        <begin position="293"/>
        <end position="307"/>
    </location>
</feature>
<dbReference type="STRING" id="669874.A0A1E4TX30"/>
<feature type="compositionally biased region" description="Basic and acidic residues" evidence="2">
    <location>
        <begin position="10"/>
        <end position="21"/>
    </location>
</feature>
<evidence type="ECO:0000313" key="4">
    <source>
        <dbReference type="EMBL" id="ODV96284.1"/>
    </source>
</evidence>